<feature type="non-terminal residue" evidence="2">
    <location>
        <position position="78"/>
    </location>
</feature>
<name>A0A6J4K8Q5_9CHLR</name>
<feature type="compositionally biased region" description="Basic residues" evidence="1">
    <location>
        <begin position="64"/>
        <end position="78"/>
    </location>
</feature>
<organism evidence="2">
    <name type="scientific">uncultured Chloroflexota bacterium</name>
    <dbReference type="NCBI Taxonomy" id="166587"/>
    <lineage>
        <taxon>Bacteria</taxon>
        <taxon>Bacillati</taxon>
        <taxon>Chloroflexota</taxon>
        <taxon>environmental samples</taxon>
    </lineage>
</organism>
<dbReference type="GO" id="GO:0047575">
    <property type="term" value="F:4-carboxymuconolactone decarboxylase activity"/>
    <property type="evidence" value="ECO:0007669"/>
    <property type="project" value="UniProtKB-EC"/>
</dbReference>
<evidence type="ECO:0000313" key="2">
    <source>
        <dbReference type="EMBL" id="CAA9298922.1"/>
    </source>
</evidence>
<dbReference type="EMBL" id="CADCTC010000285">
    <property type="protein sequence ID" value="CAA9298922.1"/>
    <property type="molecule type" value="Genomic_DNA"/>
</dbReference>
<feature type="region of interest" description="Disordered" evidence="1">
    <location>
        <begin position="1"/>
        <end position="78"/>
    </location>
</feature>
<protein>
    <submittedName>
        <fullName evidence="2">4-carboxymuconolactone decarboxylase</fullName>
        <ecNumber evidence="2">4.1.1.44</ecNumber>
    </submittedName>
</protein>
<keyword evidence="2" id="KW-0456">Lyase</keyword>
<gene>
    <name evidence="2" type="ORF">AVDCRST_MAG77-5444</name>
</gene>
<evidence type="ECO:0000256" key="1">
    <source>
        <dbReference type="SAM" id="MobiDB-lite"/>
    </source>
</evidence>
<dbReference type="EC" id="4.1.1.44" evidence="2"/>
<accession>A0A6J4K8Q5</accession>
<proteinExistence type="predicted"/>
<feature type="non-terminal residue" evidence="2">
    <location>
        <position position="1"/>
    </location>
</feature>
<reference evidence="2" key="1">
    <citation type="submission" date="2020-02" db="EMBL/GenBank/DDBJ databases">
        <authorList>
            <person name="Meier V. D."/>
        </authorList>
    </citation>
    <scope>NUCLEOTIDE SEQUENCE</scope>
    <source>
        <strain evidence="2">AVDCRST_MAG77</strain>
    </source>
</reference>
<dbReference type="AlphaFoldDB" id="A0A6J4K8Q5"/>
<sequence length="78" mass="8514">VGAARPLQARPQPDHRGHPRRPLPHQRAPLSSEESPGERRHPRRAGGADHAPRILCGLADGGHGRQHRPARVRGTRGL</sequence>